<sequence length="199" mass="20046">MAESRSFRRSFGRSLGWWLGFAAAVVGAGAGGYALGATSQPMRRGAPSTSRAHPRTTTTPPPAQSGSSVPKGVSGGSQVPGATGLYVDGGAGTPHYVLAWHLGPDGAISGAVDYVYQDGQTSVVFTFTGQLDGSDTVATLTPHTIPQGTGSASQPPGTVPAAISATLSTSSIQLGECTTYLHFAPNEAACTFLASSSLQ</sequence>
<organism evidence="2 3">
    <name type="scientific">Acidimicrobium ferrooxidans (strain DSM 10331 / JCM 15462 / NBRC 103882 / ICP)</name>
    <dbReference type="NCBI Taxonomy" id="525909"/>
    <lineage>
        <taxon>Bacteria</taxon>
        <taxon>Bacillati</taxon>
        <taxon>Actinomycetota</taxon>
        <taxon>Acidimicrobiia</taxon>
        <taxon>Acidimicrobiales</taxon>
        <taxon>Acidimicrobiaceae</taxon>
        <taxon>Acidimicrobium</taxon>
    </lineage>
</organism>
<evidence type="ECO:0000313" key="2">
    <source>
        <dbReference type="EMBL" id="ACU53626.1"/>
    </source>
</evidence>
<keyword evidence="3" id="KW-1185">Reference proteome</keyword>
<protein>
    <submittedName>
        <fullName evidence="2">Uncharacterized protein</fullName>
    </submittedName>
</protein>
<feature type="region of interest" description="Disordered" evidence="1">
    <location>
        <begin position="37"/>
        <end position="77"/>
    </location>
</feature>
<proteinExistence type="predicted"/>
<evidence type="ECO:0000313" key="3">
    <source>
        <dbReference type="Proteomes" id="UP000000771"/>
    </source>
</evidence>
<dbReference type="EMBL" id="CP001631">
    <property type="protein sequence ID" value="ACU53626.1"/>
    <property type="molecule type" value="Genomic_DNA"/>
</dbReference>
<dbReference type="Proteomes" id="UP000000771">
    <property type="component" value="Chromosome"/>
</dbReference>
<reference evidence="2 3" key="1">
    <citation type="journal article" date="2009" name="Stand. Genomic Sci.">
        <title>Complete genome sequence of Acidimicrobium ferrooxidans type strain (ICP).</title>
        <authorList>
            <person name="Clum A."/>
            <person name="Nolan M."/>
            <person name="Lang E."/>
            <person name="Glavina Del Rio T."/>
            <person name="Tice H."/>
            <person name="Copeland A."/>
            <person name="Cheng J.F."/>
            <person name="Lucas S."/>
            <person name="Chen F."/>
            <person name="Bruce D."/>
            <person name="Goodwin L."/>
            <person name="Pitluck S."/>
            <person name="Ivanova N."/>
            <person name="Mavrommatis K."/>
            <person name="Mikhailova N."/>
            <person name="Pati A."/>
            <person name="Chen A."/>
            <person name="Palaniappan K."/>
            <person name="Goker M."/>
            <person name="Spring S."/>
            <person name="Land M."/>
            <person name="Hauser L."/>
            <person name="Chang Y.J."/>
            <person name="Jeffries C.C."/>
            <person name="Chain P."/>
            <person name="Bristow J."/>
            <person name="Eisen J.A."/>
            <person name="Markowitz V."/>
            <person name="Hugenholtz P."/>
            <person name="Kyrpides N.C."/>
            <person name="Klenk H.P."/>
            <person name="Lapidus A."/>
        </authorList>
    </citation>
    <scope>NUCLEOTIDE SEQUENCE [LARGE SCALE GENOMIC DNA]</scope>
    <source>
        <strain evidence="3">DSM 10331 / JCM 15462 / NBRC 103882 / ICP</strain>
    </source>
</reference>
<dbReference type="AlphaFoldDB" id="C7LY18"/>
<accession>C7LY18</accession>
<dbReference type="RefSeq" id="WP_015798119.1">
    <property type="nucleotide sequence ID" value="NC_013124.1"/>
</dbReference>
<dbReference type="KEGG" id="afo:Afer_0672"/>
<evidence type="ECO:0000256" key="1">
    <source>
        <dbReference type="SAM" id="MobiDB-lite"/>
    </source>
</evidence>
<gene>
    <name evidence="2" type="ordered locus">Afer_0672</name>
</gene>
<name>C7LY18_ACIFD</name>
<dbReference type="HOGENOM" id="CLU_1369642_0_0_11"/>
<feature type="compositionally biased region" description="Low complexity" evidence="1">
    <location>
        <begin position="47"/>
        <end position="77"/>
    </location>
</feature>